<dbReference type="InterPro" id="IPR038371">
    <property type="entry name" value="Cu_polyphenol_OxRdtase_sf"/>
</dbReference>
<organism evidence="11 12">
    <name type="scientific">Brachymonas denitrificans DSM 15123</name>
    <dbReference type="NCBI Taxonomy" id="1121117"/>
    <lineage>
        <taxon>Bacteria</taxon>
        <taxon>Pseudomonadati</taxon>
        <taxon>Pseudomonadota</taxon>
        <taxon>Betaproteobacteria</taxon>
        <taxon>Burkholderiales</taxon>
        <taxon>Comamonadaceae</taxon>
        <taxon>Brachymonas</taxon>
    </lineage>
</organism>
<comment type="catalytic activity">
    <reaction evidence="9">
        <text>S-methyl-5'-thioadenosine + phosphate = 5-(methylsulfanyl)-alpha-D-ribose 1-phosphate + adenine</text>
        <dbReference type="Rhea" id="RHEA:11852"/>
        <dbReference type="ChEBI" id="CHEBI:16708"/>
        <dbReference type="ChEBI" id="CHEBI:17509"/>
        <dbReference type="ChEBI" id="CHEBI:43474"/>
        <dbReference type="ChEBI" id="CHEBI:58533"/>
        <dbReference type="EC" id="2.4.2.28"/>
    </reaction>
    <physiologicalReaction direction="left-to-right" evidence="9">
        <dbReference type="Rhea" id="RHEA:11853"/>
    </physiologicalReaction>
</comment>
<evidence type="ECO:0000256" key="2">
    <source>
        <dbReference type="ARBA" id="ARBA00007353"/>
    </source>
</evidence>
<dbReference type="InterPro" id="IPR011324">
    <property type="entry name" value="Cytotoxic_necrot_fac-like_cat"/>
</dbReference>
<dbReference type="OrthoDB" id="4279at2"/>
<gene>
    <name evidence="11" type="ORF">SAMN02745977_00903</name>
</gene>
<comment type="catalytic activity">
    <reaction evidence="7">
        <text>adenosine + H2O + H(+) = inosine + NH4(+)</text>
        <dbReference type="Rhea" id="RHEA:24408"/>
        <dbReference type="ChEBI" id="CHEBI:15377"/>
        <dbReference type="ChEBI" id="CHEBI:15378"/>
        <dbReference type="ChEBI" id="CHEBI:16335"/>
        <dbReference type="ChEBI" id="CHEBI:17596"/>
        <dbReference type="ChEBI" id="CHEBI:28938"/>
        <dbReference type="EC" id="3.5.4.4"/>
    </reaction>
    <physiologicalReaction direction="left-to-right" evidence="7">
        <dbReference type="Rhea" id="RHEA:24409"/>
    </physiologicalReaction>
</comment>
<dbReference type="SUPFAM" id="SSF64438">
    <property type="entry name" value="CNF1/YfiH-like putative cysteine hydrolases"/>
    <property type="match status" value="1"/>
</dbReference>
<evidence type="ECO:0000313" key="12">
    <source>
        <dbReference type="Proteomes" id="UP000199531"/>
    </source>
</evidence>
<evidence type="ECO:0000256" key="6">
    <source>
        <dbReference type="ARBA" id="ARBA00022833"/>
    </source>
</evidence>
<keyword evidence="6" id="KW-0862">Zinc</keyword>
<sequence>MSTSPAIPADWIQPQWPAPQGVRALFTTRAGGVSAAPFDSFNLGDHVQDDPEAVTRNRAVLASVAGMHPVFLQQVHGCDVLPLESTSADGQVADACFSTTRGVACTVMVADCLPVLFSHRSLPLVGAAHAGWRGLAGAEGVGVLERLLQAMDAALQRQHAGTPADWIAWLGPCIGQSAFEVGDEVREAFSMHHAGAAQYFGQGVRPGKWQADLAELARHRLQAMGVEVHGNDSSAAWCTFSQPQRFYSYRRASRTGRMAAAVWLSV</sequence>
<dbReference type="GO" id="GO:0017061">
    <property type="term" value="F:S-methyl-5-thioadenosine phosphorylase activity"/>
    <property type="evidence" value="ECO:0007669"/>
    <property type="project" value="UniProtKB-EC"/>
</dbReference>
<evidence type="ECO:0000256" key="10">
    <source>
        <dbReference type="RuleBase" id="RU361274"/>
    </source>
</evidence>
<dbReference type="NCBIfam" id="TIGR00726">
    <property type="entry name" value="peptidoglycan editing factor PgeF"/>
    <property type="match status" value="1"/>
</dbReference>
<keyword evidence="12" id="KW-1185">Reference proteome</keyword>
<comment type="similarity">
    <text evidence="2 10">Belongs to the purine nucleoside phosphorylase YfiH/LACC1 family.</text>
</comment>
<dbReference type="GO" id="GO:0005507">
    <property type="term" value="F:copper ion binding"/>
    <property type="evidence" value="ECO:0007669"/>
    <property type="project" value="TreeGrafter"/>
</dbReference>
<name>A0A1H8F472_9BURK</name>
<evidence type="ECO:0000256" key="9">
    <source>
        <dbReference type="ARBA" id="ARBA00049893"/>
    </source>
</evidence>
<dbReference type="InterPro" id="IPR003730">
    <property type="entry name" value="Cu_polyphenol_OxRdtase"/>
</dbReference>
<dbReference type="AlphaFoldDB" id="A0A1H8F472"/>
<evidence type="ECO:0000256" key="5">
    <source>
        <dbReference type="ARBA" id="ARBA00022801"/>
    </source>
</evidence>
<accession>A0A1H8F472</accession>
<dbReference type="CDD" id="cd16833">
    <property type="entry name" value="YfiH"/>
    <property type="match status" value="1"/>
</dbReference>
<evidence type="ECO:0000256" key="8">
    <source>
        <dbReference type="ARBA" id="ARBA00048968"/>
    </source>
</evidence>
<dbReference type="Gene3D" id="3.60.140.10">
    <property type="entry name" value="CNF1/YfiH-like putative cysteine hydrolases"/>
    <property type="match status" value="1"/>
</dbReference>
<dbReference type="GO" id="GO:0016787">
    <property type="term" value="F:hydrolase activity"/>
    <property type="evidence" value="ECO:0007669"/>
    <property type="project" value="UniProtKB-KW"/>
</dbReference>
<proteinExistence type="inferred from homology"/>
<keyword evidence="3" id="KW-0808">Transferase</keyword>
<protein>
    <recommendedName>
        <fullName evidence="10">Purine nucleoside phosphorylase</fullName>
    </recommendedName>
</protein>
<dbReference type="PANTHER" id="PTHR30616">
    <property type="entry name" value="UNCHARACTERIZED PROTEIN YFIH"/>
    <property type="match status" value="1"/>
</dbReference>
<dbReference type="RefSeq" id="WP_091814355.1">
    <property type="nucleotide sequence ID" value="NZ_FOCW01000001.1"/>
</dbReference>
<evidence type="ECO:0000256" key="4">
    <source>
        <dbReference type="ARBA" id="ARBA00022723"/>
    </source>
</evidence>
<dbReference type="Pfam" id="PF02578">
    <property type="entry name" value="Cu-oxidase_4"/>
    <property type="match status" value="1"/>
</dbReference>
<evidence type="ECO:0000256" key="7">
    <source>
        <dbReference type="ARBA" id="ARBA00047989"/>
    </source>
</evidence>
<keyword evidence="5" id="KW-0378">Hydrolase</keyword>
<dbReference type="PANTHER" id="PTHR30616:SF2">
    <property type="entry name" value="PURINE NUCLEOSIDE PHOSPHORYLASE LACC1"/>
    <property type="match status" value="1"/>
</dbReference>
<dbReference type="STRING" id="1121117.SAMN02745977_00903"/>
<dbReference type="Proteomes" id="UP000199531">
    <property type="component" value="Unassembled WGS sequence"/>
</dbReference>
<evidence type="ECO:0000313" key="11">
    <source>
        <dbReference type="EMBL" id="SEN25947.1"/>
    </source>
</evidence>
<dbReference type="EMBL" id="FOCW01000001">
    <property type="protein sequence ID" value="SEN25947.1"/>
    <property type="molecule type" value="Genomic_DNA"/>
</dbReference>
<comment type="catalytic activity">
    <reaction evidence="8">
        <text>adenosine + phosphate = alpha-D-ribose 1-phosphate + adenine</text>
        <dbReference type="Rhea" id="RHEA:27642"/>
        <dbReference type="ChEBI" id="CHEBI:16335"/>
        <dbReference type="ChEBI" id="CHEBI:16708"/>
        <dbReference type="ChEBI" id="CHEBI:43474"/>
        <dbReference type="ChEBI" id="CHEBI:57720"/>
        <dbReference type="EC" id="2.4.2.1"/>
    </reaction>
    <physiologicalReaction direction="left-to-right" evidence="8">
        <dbReference type="Rhea" id="RHEA:27643"/>
    </physiologicalReaction>
</comment>
<reference evidence="11 12" key="1">
    <citation type="submission" date="2016-10" db="EMBL/GenBank/DDBJ databases">
        <authorList>
            <person name="de Groot N.N."/>
        </authorList>
    </citation>
    <scope>NUCLEOTIDE SEQUENCE [LARGE SCALE GENOMIC DNA]</scope>
    <source>
        <strain evidence="11 12">DSM 15123</strain>
    </source>
</reference>
<comment type="catalytic activity">
    <reaction evidence="1">
        <text>inosine + phosphate = alpha-D-ribose 1-phosphate + hypoxanthine</text>
        <dbReference type="Rhea" id="RHEA:27646"/>
        <dbReference type="ChEBI" id="CHEBI:17368"/>
        <dbReference type="ChEBI" id="CHEBI:17596"/>
        <dbReference type="ChEBI" id="CHEBI:43474"/>
        <dbReference type="ChEBI" id="CHEBI:57720"/>
        <dbReference type="EC" id="2.4.2.1"/>
    </reaction>
    <physiologicalReaction direction="left-to-right" evidence="1">
        <dbReference type="Rhea" id="RHEA:27647"/>
    </physiologicalReaction>
</comment>
<evidence type="ECO:0000256" key="1">
    <source>
        <dbReference type="ARBA" id="ARBA00000553"/>
    </source>
</evidence>
<keyword evidence="4" id="KW-0479">Metal-binding</keyword>
<evidence type="ECO:0000256" key="3">
    <source>
        <dbReference type="ARBA" id="ARBA00022679"/>
    </source>
</evidence>